<dbReference type="SMART" id="SM01018">
    <property type="entry name" value="B12-binding_2"/>
    <property type="match status" value="1"/>
</dbReference>
<feature type="domain" description="B12-binding" evidence="3">
    <location>
        <begin position="88"/>
        <end position="210"/>
    </location>
</feature>
<sequence>MVTLQDELAQAVVDLDQDKVVELVRTRLESGVPALKIVATLQEGMTEVGRLFETGEYYLSELIMAGEILKEVMADLEPHLAGGAGEYRGNIVIGTVRGDVHDLGKNIVVMLLKGAGFNVIDLGVDVPKEKFVEAIKEYNAPLVGMSVLLTAALESMKETVAAVKAAGLGTKVIIGGPFMDEKVKEYCGADFYTTNASDGVRAAKEVFRRN</sequence>
<dbReference type="RefSeq" id="WP_075859366.1">
    <property type="nucleotide sequence ID" value="NZ_BDJK01000020.1"/>
</dbReference>
<evidence type="ECO:0000259" key="3">
    <source>
        <dbReference type="PROSITE" id="PS51332"/>
    </source>
</evidence>
<dbReference type="AlphaFoldDB" id="A0A1L8CVD6"/>
<dbReference type="InterPro" id="IPR050554">
    <property type="entry name" value="Met_Synthase/Corrinoid"/>
</dbReference>
<dbReference type="PANTHER" id="PTHR45833:SF1">
    <property type="entry name" value="METHIONINE SYNTHASE"/>
    <property type="match status" value="1"/>
</dbReference>
<dbReference type="InterPro" id="IPR003759">
    <property type="entry name" value="Cbl-bd_cap"/>
</dbReference>
<proteinExistence type="predicted"/>
<accession>A0A1L8CVD6</accession>
<evidence type="ECO:0000313" key="5">
    <source>
        <dbReference type="EMBL" id="GAV22915.1"/>
    </source>
</evidence>
<keyword evidence="1" id="KW-0479">Metal-binding</keyword>
<dbReference type="GO" id="GO:0008705">
    <property type="term" value="F:methionine synthase activity"/>
    <property type="evidence" value="ECO:0007669"/>
    <property type="project" value="TreeGrafter"/>
</dbReference>
<dbReference type="PANTHER" id="PTHR45833">
    <property type="entry name" value="METHIONINE SYNTHASE"/>
    <property type="match status" value="1"/>
</dbReference>
<keyword evidence="2" id="KW-0170">Cobalt</keyword>
<dbReference type="Gene3D" id="1.10.1240.10">
    <property type="entry name" value="Methionine synthase domain"/>
    <property type="match status" value="1"/>
</dbReference>
<evidence type="ECO:0000313" key="6">
    <source>
        <dbReference type="Proteomes" id="UP000187485"/>
    </source>
</evidence>
<dbReference type="STRING" id="870242.cpu_14250"/>
<dbReference type="InterPro" id="IPR036724">
    <property type="entry name" value="Cobalamin-bd_sf"/>
</dbReference>
<dbReference type="SUPFAM" id="SSF52242">
    <property type="entry name" value="Cobalamin (vitamin B12)-binding domain"/>
    <property type="match status" value="1"/>
</dbReference>
<dbReference type="PROSITE" id="PS51332">
    <property type="entry name" value="B12_BINDING"/>
    <property type="match status" value="1"/>
</dbReference>
<dbReference type="PROSITE" id="PS51337">
    <property type="entry name" value="B12_BINDING_NTER"/>
    <property type="match status" value="1"/>
</dbReference>
<evidence type="ECO:0000259" key="4">
    <source>
        <dbReference type="PROSITE" id="PS51337"/>
    </source>
</evidence>
<dbReference type="Proteomes" id="UP000187485">
    <property type="component" value="Unassembled WGS sequence"/>
</dbReference>
<gene>
    <name evidence="5" type="ORF">cpu_14250</name>
</gene>
<dbReference type="GO" id="GO:0046872">
    <property type="term" value="F:metal ion binding"/>
    <property type="evidence" value="ECO:0007669"/>
    <property type="project" value="UniProtKB-KW"/>
</dbReference>
<dbReference type="OrthoDB" id="9783599at2"/>
<keyword evidence="5" id="KW-0489">Methyltransferase</keyword>
<reference evidence="6" key="1">
    <citation type="submission" date="2016-12" db="EMBL/GenBank/DDBJ databases">
        <title>Draft Genome Sequences od Carboxydothermus pertinax and islandicus, Hydrogenogenic Carboxydotrophic Bacteria.</title>
        <authorList>
            <person name="Fukuyama Y."/>
            <person name="Ohmae K."/>
            <person name="Yoneda Y."/>
            <person name="Yoshida T."/>
            <person name="Sako Y."/>
        </authorList>
    </citation>
    <scope>NUCLEOTIDE SEQUENCE [LARGE SCALE GENOMIC DNA]</scope>
    <source>
        <strain evidence="6">Ug1</strain>
    </source>
</reference>
<dbReference type="InterPro" id="IPR006158">
    <property type="entry name" value="Cobalamin-bd"/>
</dbReference>
<feature type="domain" description="B12-binding N-terminal" evidence="4">
    <location>
        <begin position="1"/>
        <end position="88"/>
    </location>
</feature>
<evidence type="ECO:0000256" key="1">
    <source>
        <dbReference type="ARBA" id="ARBA00022723"/>
    </source>
</evidence>
<dbReference type="GO" id="GO:0050667">
    <property type="term" value="P:homocysteine metabolic process"/>
    <property type="evidence" value="ECO:0007669"/>
    <property type="project" value="TreeGrafter"/>
</dbReference>
<evidence type="ECO:0000256" key="2">
    <source>
        <dbReference type="ARBA" id="ARBA00023285"/>
    </source>
</evidence>
<dbReference type="GO" id="GO:0031419">
    <property type="term" value="F:cobalamin binding"/>
    <property type="evidence" value="ECO:0007669"/>
    <property type="project" value="InterPro"/>
</dbReference>
<dbReference type="Gene3D" id="3.40.50.280">
    <property type="entry name" value="Cobalamin-binding domain"/>
    <property type="match status" value="1"/>
</dbReference>
<dbReference type="Pfam" id="PF02607">
    <property type="entry name" value="B12-binding_2"/>
    <property type="match status" value="1"/>
</dbReference>
<keyword evidence="5" id="KW-0808">Transferase</keyword>
<keyword evidence="6" id="KW-1185">Reference proteome</keyword>
<dbReference type="GO" id="GO:0046653">
    <property type="term" value="P:tetrahydrofolate metabolic process"/>
    <property type="evidence" value="ECO:0007669"/>
    <property type="project" value="TreeGrafter"/>
</dbReference>
<dbReference type="SUPFAM" id="SSF47644">
    <property type="entry name" value="Methionine synthase domain"/>
    <property type="match status" value="1"/>
</dbReference>
<organism evidence="5 6">
    <name type="scientific">Carboxydothermus pertinax</name>
    <dbReference type="NCBI Taxonomy" id="870242"/>
    <lineage>
        <taxon>Bacteria</taxon>
        <taxon>Bacillati</taxon>
        <taxon>Bacillota</taxon>
        <taxon>Clostridia</taxon>
        <taxon>Thermoanaerobacterales</taxon>
        <taxon>Thermoanaerobacteraceae</taxon>
        <taxon>Carboxydothermus</taxon>
    </lineage>
</organism>
<name>A0A1L8CVD6_9THEO</name>
<protein>
    <submittedName>
        <fullName evidence="5">5-methyltetrahydrofolate--homocysteine methyltransferase</fullName>
    </submittedName>
</protein>
<dbReference type="InterPro" id="IPR036594">
    <property type="entry name" value="Meth_synthase_dom"/>
</dbReference>
<dbReference type="Pfam" id="PF02310">
    <property type="entry name" value="B12-binding"/>
    <property type="match status" value="1"/>
</dbReference>
<comment type="caution">
    <text evidence="5">The sequence shown here is derived from an EMBL/GenBank/DDBJ whole genome shotgun (WGS) entry which is preliminary data.</text>
</comment>
<dbReference type="GO" id="GO:0005829">
    <property type="term" value="C:cytosol"/>
    <property type="evidence" value="ECO:0007669"/>
    <property type="project" value="TreeGrafter"/>
</dbReference>
<dbReference type="GO" id="GO:0032259">
    <property type="term" value="P:methylation"/>
    <property type="evidence" value="ECO:0007669"/>
    <property type="project" value="UniProtKB-KW"/>
</dbReference>
<dbReference type="EMBL" id="BDJK01000020">
    <property type="protein sequence ID" value="GAV22915.1"/>
    <property type="molecule type" value="Genomic_DNA"/>
</dbReference>